<feature type="domain" description="Rad26-like C-terminal" evidence="4">
    <location>
        <begin position="571"/>
        <end position="633"/>
    </location>
</feature>
<feature type="region of interest" description="Disordered" evidence="2">
    <location>
        <begin position="112"/>
        <end position="148"/>
    </location>
</feature>
<keyword evidence="7" id="KW-1185">Reference proteome</keyword>
<dbReference type="OrthoDB" id="5245063at2759"/>
<dbReference type="InterPro" id="IPR022093">
    <property type="entry name" value="Rad26-like_helical"/>
</dbReference>
<evidence type="ECO:0000259" key="4">
    <source>
        <dbReference type="Pfam" id="PF21046"/>
    </source>
</evidence>
<evidence type="ECO:0000259" key="3">
    <source>
        <dbReference type="Pfam" id="PF12331"/>
    </source>
</evidence>
<evidence type="ECO:0000313" key="6">
    <source>
        <dbReference type="EMBL" id="KAF2502841.1"/>
    </source>
</evidence>
<feature type="domain" description="Rad26-like helical repeats" evidence="3">
    <location>
        <begin position="339"/>
        <end position="563"/>
    </location>
</feature>
<evidence type="ECO:0000256" key="1">
    <source>
        <dbReference type="SAM" id="Coils"/>
    </source>
</evidence>
<gene>
    <name evidence="6" type="ORF">BU16DRAFT_475285</name>
</gene>
<dbReference type="EMBL" id="MU004181">
    <property type="protein sequence ID" value="KAF2502841.1"/>
    <property type="molecule type" value="Genomic_DNA"/>
</dbReference>
<feature type="coiled-coil region" evidence="1">
    <location>
        <begin position="7"/>
        <end position="41"/>
    </location>
</feature>
<dbReference type="InterPro" id="IPR048379">
    <property type="entry name" value="Rad26-like_C"/>
</dbReference>
<evidence type="ECO:0000259" key="5">
    <source>
        <dbReference type="Pfam" id="PF21048"/>
    </source>
</evidence>
<organism evidence="6 7">
    <name type="scientific">Lophium mytilinum</name>
    <dbReference type="NCBI Taxonomy" id="390894"/>
    <lineage>
        <taxon>Eukaryota</taxon>
        <taxon>Fungi</taxon>
        <taxon>Dikarya</taxon>
        <taxon>Ascomycota</taxon>
        <taxon>Pezizomycotina</taxon>
        <taxon>Dothideomycetes</taxon>
        <taxon>Pleosporomycetidae</taxon>
        <taxon>Mytilinidiales</taxon>
        <taxon>Mytilinidiaceae</taxon>
        <taxon>Lophium</taxon>
    </lineage>
</organism>
<dbReference type="Pfam" id="PF12331">
    <property type="entry name" value="Rad26-like_helical_rpts"/>
    <property type="match status" value="1"/>
</dbReference>
<dbReference type="Pfam" id="PF21048">
    <property type="entry name" value="Rad26-like_N"/>
    <property type="match status" value="1"/>
</dbReference>
<dbReference type="Proteomes" id="UP000799750">
    <property type="component" value="Unassembled WGS sequence"/>
</dbReference>
<protein>
    <recommendedName>
        <fullName evidence="8">DNA repair protein Rad26</fullName>
    </recommendedName>
</protein>
<accession>A0A6A6RE47</accession>
<keyword evidence="1" id="KW-0175">Coiled coil</keyword>
<name>A0A6A6RE47_9PEZI</name>
<feature type="region of interest" description="Disordered" evidence="2">
    <location>
        <begin position="160"/>
        <end position="207"/>
    </location>
</feature>
<evidence type="ECO:0000256" key="2">
    <source>
        <dbReference type="SAM" id="MobiDB-lite"/>
    </source>
</evidence>
<sequence length="640" mass="72038">MDVDVEAHEAAPAANELQERIQELEREKERLLKSVEDAKSAAMSKAGEIAIVRSKHDKVTKEYERRISVMQQAHADVVARQKAELDKTKKDREVIETNNLFLEHDLAREAAKAKQSKKNLKDGAANKAKAGPVSQAVTPKRQHKILPFRDGFDDEDIVMVSPSKARDRPKAVTPKQGGKRKRPAMDQSPIQPLQLSEPREKSKPPVVHGLPYQELDLALLAKLEKDEHRFEFMRRLLNHRPSSGHDRTFESLTHYAFPSNPSKMLSSLVYDDLATWNPESQVDHFPQQFCHIFMNLWDQCLKEAFYTPIYLLVDAMRFILATEKMQTAIAITEKALPLILASVDLVAIPIARASTNPTFIPDRDAPLQRKLRSEIQVLDCLSLLHTIATSCVTSSEATSKFWQCMPNDFVLLMLMKAQPLDQIMLMLRILSTSSLPGTIGAIVPADSGPDQQAKRETDTIDRLTLLLFETPESLQDPRTPITKSNAYHPLSICELRIQVLRVLGGLCVHQYGGRVLAKHRHCIGRLVRFMHDQIDALYNYRTLMHSVIVSSINLSMRILYHLVTSFSDEVDMRARLSVIQGGSHKHLVALTRLAFSDALVLEAGIEDEVVDAAHQLLDEYLSPEEGEALLQVFSSGRSVS</sequence>
<dbReference type="Pfam" id="PF21046">
    <property type="entry name" value="Rad26-like_C"/>
    <property type="match status" value="1"/>
</dbReference>
<evidence type="ECO:0008006" key="8">
    <source>
        <dbReference type="Google" id="ProtNLM"/>
    </source>
</evidence>
<dbReference type="InterPro" id="IPR048380">
    <property type="entry name" value="Rad26-like_N"/>
</dbReference>
<feature type="domain" description="Rad26-like N-terminal" evidence="5">
    <location>
        <begin position="232"/>
        <end position="277"/>
    </location>
</feature>
<reference evidence="6" key="1">
    <citation type="journal article" date="2020" name="Stud. Mycol.">
        <title>101 Dothideomycetes genomes: a test case for predicting lifestyles and emergence of pathogens.</title>
        <authorList>
            <person name="Haridas S."/>
            <person name="Albert R."/>
            <person name="Binder M."/>
            <person name="Bloem J."/>
            <person name="Labutti K."/>
            <person name="Salamov A."/>
            <person name="Andreopoulos B."/>
            <person name="Baker S."/>
            <person name="Barry K."/>
            <person name="Bills G."/>
            <person name="Bluhm B."/>
            <person name="Cannon C."/>
            <person name="Castanera R."/>
            <person name="Culley D."/>
            <person name="Daum C."/>
            <person name="Ezra D."/>
            <person name="Gonzalez J."/>
            <person name="Henrissat B."/>
            <person name="Kuo A."/>
            <person name="Liang C."/>
            <person name="Lipzen A."/>
            <person name="Lutzoni F."/>
            <person name="Magnuson J."/>
            <person name="Mondo S."/>
            <person name="Nolan M."/>
            <person name="Ohm R."/>
            <person name="Pangilinan J."/>
            <person name="Park H.-J."/>
            <person name="Ramirez L."/>
            <person name="Alfaro M."/>
            <person name="Sun H."/>
            <person name="Tritt A."/>
            <person name="Yoshinaga Y."/>
            <person name="Zwiers L.-H."/>
            <person name="Turgeon B."/>
            <person name="Goodwin S."/>
            <person name="Spatafora J."/>
            <person name="Crous P."/>
            <person name="Grigoriev I."/>
        </authorList>
    </citation>
    <scope>NUCLEOTIDE SEQUENCE</scope>
    <source>
        <strain evidence="6">CBS 269.34</strain>
    </source>
</reference>
<proteinExistence type="predicted"/>
<dbReference type="AlphaFoldDB" id="A0A6A6RE47"/>
<evidence type="ECO:0000313" key="7">
    <source>
        <dbReference type="Proteomes" id="UP000799750"/>
    </source>
</evidence>